<dbReference type="Proteomes" id="UP000257109">
    <property type="component" value="Unassembled WGS sequence"/>
</dbReference>
<gene>
    <name evidence="1" type="ORF">CR513_18895</name>
</gene>
<keyword evidence="2" id="KW-1185">Reference proteome</keyword>
<accession>A0A371H5X5</accession>
<organism evidence="1 2">
    <name type="scientific">Mucuna pruriens</name>
    <name type="common">Velvet bean</name>
    <name type="synonym">Dolichos pruriens</name>
    <dbReference type="NCBI Taxonomy" id="157652"/>
    <lineage>
        <taxon>Eukaryota</taxon>
        <taxon>Viridiplantae</taxon>
        <taxon>Streptophyta</taxon>
        <taxon>Embryophyta</taxon>
        <taxon>Tracheophyta</taxon>
        <taxon>Spermatophyta</taxon>
        <taxon>Magnoliopsida</taxon>
        <taxon>eudicotyledons</taxon>
        <taxon>Gunneridae</taxon>
        <taxon>Pentapetalae</taxon>
        <taxon>rosids</taxon>
        <taxon>fabids</taxon>
        <taxon>Fabales</taxon>
        <taxon>Fabaceae</taxon>
        <taxon>Papilionoideae</taxon>
        <taxon>50 kb inversion clade</taxon>
        <taxon>NPAAA clade</taxon>
        <taxon>indigoferoid/millettioid clade</taxon>
        <taxon>Phaseoleae</taxon>
        <taxon>Mucuna</taxon>
    </lineage>
</organism>
<name>A0A371H5X5_MUCPR</name>
<sequence>MSINPNACAFYSSCRNFWDHAPLYIVAMQNLTTKSHMSHVFAAIAAALIAIDYSGQYYKATGVLPKGNGTSSQVPLA</sequence>
<dbReference type="EMBL" id="QJKJ01003492">
    <property type="protein sequence ID" value="RDX98214.1"/>
    <property type="molecule type" value="Genomic_DNA"/>
</dbReference>
<proteinExistence type="predicted"/>
<evidence type="ECO:0000313" key="1">
    <source>
        <dbReference type="EMBL" id="RDX98214.1"/>
    </source>
</evidence>
<feature type="non-terminal residue" evidence="1">
    <location>
        <position position="1"/>
    </location>
</feature>
<protein>
    <submittedName>
        <fullName evidence="1">Uncharacterized protein</fullName>
    </submittedName>
</protein>
<evidence type="ECO:0000313" key="2">
    <source>
        <dbReference type="Proteomes" id="UP000257109"/>
    </source>
</evidence>
<reference evidence="1" key="1">
    <citation type="submission" date="2018-05" db="EMBL/GenBank/DDBJ databases">
        <title>Draft genome of Mucuna pruriens seed.</title>
        <authorList>
            <person name="Nnadi N.E."/>
            <person name="Vos R."/>
            <person name="Hasami M.H."/>
            <person name="Devisetty U.K."/>
            <person name="Aguiy J.C."/>
        </authorList>
    </citation>
    <scope>NUCLEOTIDE SEQUENCE [LARGE SCALE GENOMIC DNA]</scope>
    <source>
        <strain evidence="1">JCA_2017</strain>
    </source>
</reference>
<dbReference type="AlphaFoldDB" id="A0A371H5X5"/>
<comment type="caution">
    <text evidence="1">The sequence shown here is derived from an EMBL/GenBank/DDBJ whole genome shotgun (WGS) entry which is preliminary data.</text>
</comment>